<feature type="region of interest" description="Disordered" evidence="1">
    <location>
        <begin position="384"/>
        <end position="407"/>
    </location>
</feature>
<evidence type="ECO:0000313" key="2">
    <source>
        <dbReference type="EMBL" id="HJG15348.1"/>
    </source>
</evidence>
<reference evidence="2" key="2">
    <citation type="submission" date="2021-09" db="EMBL/GenBank/DDBJ databases">
        <authorList>
            <person name="Gilroy R."/>
        </authorList>
    </citation>
    <scope>NUCLEOTIDE SEQUENCE</scope>
    <source>
        <strain evidence="2">CHK189-29639</strain>
    </source>
</reference>
<name>A0A921IEK3_9LACO</name>
<protein>
    <submittedName>
        <fullName evidence="2">Uncharacterized protein</fullName>
    </submittedName>
</protein>
<sequence>MTKLYDYKLSTAMSKYTKLANNLVLPSVEIKALTNVESPLMKEIKLSKSAFPLAKSMHYLESSFAYSNKIDKLPAPILLSKALKSPFNSVNFSSRLSVLLNTSKMGRNTIGNSIFKGMPNRAAWDTSNQIQTLASSYNNFFKAINNSLSYVLKNRKKFKLSTEKLLIFTTLRLFALDKWALLSNDVLDKPLIKNSALKKEINFEKTAENYFKANNYKIIFDKLDYLIANDFDDVDFSFSKGYIKKLERIRFLLNEDMENNSIILVEPLMITVEHVLASKLGLLKSQKGALVGRKIISIGDRIYELGPSSPKYQNFYSVFKVLGILWDPNKQKFSDGLDKTGIGRHSVDHARVDPSRFTDVSIMRLICLLYAMVHLPNKVLNTNLKPPKMKKSKKYKYHRKTKKALAR</sequence>
<reference evidence="2" key="1">
    <citation type="journal article" date="2021" name="PeerJ">
        <title>Extensive microbial diversity within the chicken gut microbiome revealed by metagenomics and culture.</title>
        <authorList>
            <person name="Gilroy R."/>
            <person name="Ravi A."/>
            <person name="Getino M."/>
            <person name="Pursley I."/>
            <person name="Horton D.L."/>
            <person name="Alikhan N.F."/>
            <person name="Baker D."/>
            <person name="Gharbi K."/>
            <person name="Hall N."/>
            <person name="Watson M."/>
            <person name="Adriaenssens E.M."/>
            <person name="Foster-Nyarko E."/>
            <person name="Jarju S."/>
            <person name="Secka A."/>
            <person name="Antonio M."/>
            <person name="Oren A."/>
            <person name="Chaudhuri R.R."/>
            <person name="La Ragione R."/>
            <person name="Hildebrand F."/>
            <person name="Pallen M.J."/>
        </authorList>
    </citation>
    <scope>NUCLEOTIDE SEQUENCE</scope>
    <source>
        <strain evidence="2">CHK189-29639</strain>
    </source>
</reference>
<dbReference type="AlphaFoldDB" id="A0A921IEK3"/>
<dbReference type="EMBL" id="DYVK01000045">
    <property type="protein sequence ID" value="HJG15348.1"/>
    <property type="molecule type" value="Genomic_DNA"/>
</dbReference>
<organism evidence="2 3">
    <name type="scientific">Ligilactobacillus salivarius</name>
    <dbReference type="NCBI Taxonomy" id="1624"/>
    <lineage>
        <taxon>Bacteria</taxon>
        <taxon>Bacillati</taxon>
        <taxon>Bacillota</taxon>
        <taxon>Bacilli</taxon>
        <taxon>Lactobacillales</taxon>
        <taxon>Lactobacillaceae</taxon>
        <taxon>Ligilactobacillus</taxon>
    </lineage>
</organism>
<proteinExistence type="predicted"/>
<dbReference type="Proteomes" id="UP000759256">
    <property type="component" value="Unassembled WGS sequence"/>
</dbReference>
<evidence type="ECO:0000256" key="1">
    <source>
        <dbReference type="SAM" id="MobiDB-lite"/>
    </source>
</evidence>
<feature type="compositionally biased region" description="Basic residues" evidence="1">
    <location>
        <begin position="387"/>
        <end position="407"/>
    </location>
</feature>
<gene>
    <name evidence="2" type="ORF">K8V06_04305</name>
</gene>
<comment type="caution">
    <text evidence="2">The sequence shown here is derived from an EMBL/GenBank/DDBJ whole genome shotgun (WGS) entry which is preliminary data.</text>
</comment>
<evidence type="ECO:0000313" key="3">
    <source>
        <dbReference type="Proteomes" id="UP000759256"/>
    </source>
</evidence>
<accession>A0A921IEK3</accession>